<dbReference type="FunCoup" id="E1ZSS2">
    <property type="interactions" value="1532"/>
</dbReference>
<dbReference type="CDD" id="cd00200">
    <property type="entry name" value="WD40"/>
    <property type="match status" value="1"/>
</dbReference>
<dbReference type="AlphaFoldDB" id="E1ZSS2"/>
<name>E1ZSS2_CHLVA</name>
<keyword evidence="2 6" id="KW-0698">rRNA processing</keyword>
<keyword evidence="1 6" id="KW-0690">Ribosome biogenesis</keyword>
<dbReference type="PROSITE" id="PS00678">
    <property type="entry name" value="WD_REPEATS_1"/>
    <property type="match status" value="1"/>
</dbReference>
<dbReference type="OrthoDB" id="10251381at2759"/>
<dbReference type="PRINTS" id="PR00320">
    <property type="entry name" value="GPROTEINBRPT"/>
</dbReference>
<dbReference type="KEGG" id="cvr:CHLNCDRAFT_141384"/>
<evidence type="ECO:0000256" key="6">
    <source>
        <dbReference type="HAMAP-Rule" id="MF_03029"/>
    </source>
</evidence>
<dbReference type="GO" id="GO:0000463">
    <property type="term" value="P:maturation of LSU-rRNA from tricistronic rRNA transcript (SSU-rRNA, 5.8S rRNA, LSU-rRNA)"/>
    <property type="evidence" value="ECO:0007669"/>
    <property type="project" value="UniProtKB-UniRule"/>
</dbReference>
<dbReference type="STRING" id="554065.E1ZSS2"/>
<dbReference type="Pfam" id="PF08154">
    <property type="entry name" value="NLE"/>
    <property type="match status" value="1"/>
</dbReference>
<keyword evidence="10" id="KW-1185">Reference proteome</keyword>
<dbReference type="SMART" id="SM00320">
    <property type="entry name" value="WD40"/>
    <property type="match status" value="7"/>
</dbReference>
<dbReference type="PROSITE" id="PS50082">
    <property type="entry name" value="WD_REPEATS_2"/>
    <property type="match status" value="4"/>
</dbReference>
<evidence type="ECO:0000256" key="2">
    <source>
        <dbReference type="ARBA" id="ARBA00022552"/>
    </source>
</evidence>
<gene>
    <name evidence="9" type="ORF">CHLNCDRAFT_141384</name>
</gene>
<dbReference type="InterPro" id="IPR019775">
    <property type="entry name" value="WD40_repeat_CS"/>
</dbReference>
<dbReference type="eggNOG" id="KOG0313">
    <property type="taxonomic scope" value="Eukaryota"/>
</dbReference>
<dbReference type="InterPro" id="IPR028599">
    <property type="entry name" value="WDR12/Ytm1"/>
</dbReference>
<comment type="similarity">
    <text evidence="6">Belongs to the WD repeat WDR12/YTM1 family.</text>
</comment>
<dbReference type="PROSITE" id="PS50294">
    <property type="entry name" value="WD_REPEATS_REGION"/>
    <property type="match status" value="3"/>
</dbReference>
<dbReference type="GeneID" id="17350561"/>
<dbReference type="PANTHER" id="PTHR19855">
    <property type="entry name" value="WD40 REPEAT PROTEIN 12, 37"/>
    <property type="match status" value="1"/>
</dbReference>
<accession>E1ZSS2</accession>
<dbReference type="Gene3D" id="2.130.10.10">
    <property type="entry name" value="YVTN repeat-like/Quinoprotein amine dehydrogenase"/>
    <property type="match status" value="3"/>
</dbReference>
<dbReference type="InterPro" id="IPR015943">
    <property type="entry name" value="WD40/YVTN_repeat-like_dom_sf"/>
</dbReference>
<dbReference type="InterPro" id="IPR001680">
    <property type="entry name" value="WD40_rpt"/>
</dbReference>
<evidence type="ECO:0000256" key="3">
    <source>
        <dbReference type="ARBA" id="ARBA00022574"/>
    </source>
</evidence>
<keyword evidence="5 6" id="KW-0539">Nucleus</keyword>
<dbReference type="PANTHER" id="PTHR19855:SF11">
    <property type="entry name" value="RIBOSOME BIOGENESIS PROTEIN WDR12"/>
    <property type="match status" value="1"/>
</dbReference>
<comment type="subcellular location">
    <subcellularLocation>
        <location evidence="6">Nucleus</location>
        <location evidence="6">Nucleolus</location>
    </subcellularLocation>
    <subcellularLocation>
        <location evidence="6">Nucleus</location>
        <location evidence="6">Nucleoplasm</location>
    </subcellularLocation>
</comment>
<dbReference type="GO" id="GO:0000466">
    <property type="term" value="P:maturation of 5.8S rRNA from tricistronic rRNA transcript (SSU-rRNA, 5.8S rRNA, LSU-rRNA)"/>
    <property type="evidence" value="ECO:0007669"/>
    <property type="project" value="UniProtKB-UniRule"/>
</dbReference>
<evidence type="ECO:0000313" key="10">
    <source>
        <dbReference type="Proteomes" id="UP000008141"/>
    </source>
</evidence>
<evidence type="ECO:0000256" key="1">
    <source>
        <dbReference type="ARBA" id="ARBA00022517"/>
    </source>
</evidence>
<reference evidence="9 10" key="1">
    <citation type="journal article" date="2010" name="Plant Cell">
        <title>The Chlorella variabilis NC64A genome reveals adaptation to photosymbiosis, coevolution with viruses, and cryptic sex.</title>
        <authorList>
            <person name="Blanc G."/>
            <person name="Duncan G."/>
            <person name="Agarkova I."/>
            <person name="Borodovsky M."/>
            <person name="Gurnon J."/>
            <person name="Kuo A."/>
            <person name="Lindquist E."/>
            <person name="Lucas S."/>
            <person name="Pangilinan J."/>
            <person name="Polle J."/>
            <person name="Salamov A."/>
            <person name="Terry A."/>
            <person name="Yamada T."/>
            <person name="Dunigan D.D."/>
            <person name="Grigoriev I.V."/>
            <person name="Claverie J.M."/>
            <person name="Van Etten J.L."/>
        </authorList>
    </citation>
    <scope>NUCLEOTIDE SEQUENCE [LARGE SCALE GENOMIC DNA]</scope>
    <source>
        <strain evidence="9 10">NC64A</strain>
    </source>
</reference>
<feature type="repeat" description="WD" evidence="7">
    <location>
        <begin position="212"/>
        <end position="243"/>
    </location>
</feature>
<evidence type="ECO:0000256" key="4">
    <source>
        <dbReference type="ARBA" id="ARBA00022737"/>
    </source>
</evidence>
<dbReference type="GO" id="GO:0043021">
    <property type="term" value="F:ribonucleoprotein complex binding"/>
    <property type="evidence" value="ECO:0007669"/>
    <property type="project" value="UniProtKB-UniRule"/>
</dbReference>
<dbReference type="InterPro" id="IPR036322">
    <property type="entry name" value="WD40_repeat_dom_sf"/>
</dbReference>
<dbReference type="RefSeq" id="XP_005843260.1">
    <property type="nucleotide sequence ID" value="XM_005843198.1"/>
</dbReference>
<feature type="repeat" description="WD" evidence="7">
    <location>
        <begin position="296"/>
        <end position="336"/>
    </location>
</feature>
<dbReference type="GO" id="GO:0005654">
    <property type="term" value="C:nucleoplasm"/>
    <property type="evidence" value="ECO:0007669"/>
    <property type="project" value="UniProtKB-SubCell"/>
</dbReference>
<keyword evidence="4" id="KW-0677">Repeat</keyword>
<dbReference type="SUPFAM" id="SSF50978">
    <property type="entry name" value="WD40 repeat-like"/>
    <property type="match status" value="2"/>
</dbReference>
<evidence type="ECO:0000256" key="5">
    <source>
        <dbReference type="ARBA" id="ARBA00023242"/>
    </source>
</evidence>
<dbReference type="InterPro" id="IPR020472">
    <property type="entry name" value="WD40_PAC1"/>
</dbReference>
<sequence>MDAHAPQNTAAQQGEEVQVSCSFFTKLGADFRVPEAPIAVPANLTRYGLSQIINHLLALDPARPFDFLIDGELLRLSLHRHLLAKHISAEAVLRVEYVPAVLPPTPKEEHPHEDWVSAVAGCGGGGSSGGAPLLASACYDGVVRLWAGGECGASFVAHKGPVQAAVAVATRSASPGAGPLLLTAGNDGAARLWVGVAAAARGGAAPEAAALLKGHTDTVQAAAAAPDGNLCATGGWDSRLLLWRCGDVLLAAAEAAAGEEGDEAAEAAAAGSKKRRKTANGAAAAAQHVEAPRGELKGHSQCVSGISWAAPGTLASASWEHSVRLWDVETAAASDTHHHNKAVHCVAAAPGGAGLVAFGGAEKALRVWDPRVRSGEGLAVRSCASHTGWISAVAWHPTSAHHAATASHDGAVKLWDLRASIPLHTLEAHTDKVLCVAWVGPSTLASGGADCKLRTAEVALGQ</sequence>
<dbReference type="InterPro" id="IPR012972">
    <property type="entry name" value="NLE"/>
</dbReference>
<keyword evidence="3 7" id="KW-0853">WD repeat</keyword>
<evidence type="ECO:0000259" key="8">
    <source>
        <dbReference type="Pfam" id="PF08154"/>
    </source>
</evidence>
<evidence type="ECO:0000256" key="7">
    <source>
        <dbReference type="PROSITE-ProRule" id="PRU00221"/>
    </source>
</evidence>
<feature type="repeat" description="WD" evidence="7">
    <location>
        <begin position="383"/>
        <end position="425"/>
    </location>
</feature>
<proteinExistence type="inferred from homology"/>
<feature type="repeat" description="WD" evidence="7">
    <location>
        <begin position="336"/>
        <end position="369"/>
    </location>
</feature>
<organism evidence="10">
    <name type="scientific">Chlorella variabilis</name>
    <name type="common">Green alga</name>
    <dbReference type="NCBI Taxonomy" id="554065"/>
    <lineage>
        <taxon>Eukaryota</taxon>
        <taxon>Viridiplantae</taxon>
        <taxon>Chlorophyta</taxon>
        <taxon>core chlorophytes</taxon>
        <taxon>Trebouxiophyceae</taxon>
        <taxon>Chlorellales</taxon>
        <taxon>Chlorellaceae</taxon>
        <taxon>Chlorella clade</taxon>
        <taxon>Chlorella</taxon>
    </lineage>
</organism>
<dbReference type="HAMAP" id="MF_03029">
    <property type="entry name" value="WDR12"/>
    <property type="match status" value="1"/>
</dbReference>
<protein>
    <recommendedName>
        <fullName evidence="6">Ribosome biogenesis protein WDR12 homolog</fullName>
    </recommendedName>
</protein>
<dbReference type="EMBL" id="GL433867">
    <property type="protein sequence ID" value="EFN51158.1"/>
    <property type="molecule type" value="Genomic_DNA"/>
</dbReference>
<dbReference type="GO" id="GO:0030687">
    <property type="term" value="C:preribosome, large subunit precursor"/>
    <property type="evidence" value="ECO:0007669"/>
    <property type="project" value="UniProtKB-UniRule"/>
</dbReference>
<dbReference type="GO" id="GO:0005730">
    <property type="term" value="C:nucleolus"/>
    <property type="evidence" value="ECO:0007669"/>
    <property type="project" value="UniProtKB-SubCell"/>
</dbReference>
<dbReference type="Proteomes" id="UP000008141">
    <property type="component" value="Unassembled WGS sequence"/>
</dbReference>
<evidence type="ECO:0000313" key="9">
    <source>
        <dbReference type="EMBL" id="EFN51158.1"/>
    </source>
</evidence>
<comment type="function">
    <text evidence="6">Required for maturation of ribosomal RNAs and formation of the large ribosomal subunit.</text>
</comment>
<dbReference type="OMA" id="DHKYVEF"/>
<feature type="domain" description="NLE" evidence="8">
    <location>
        <begin position="19"/>
        <end position="82"/>
    </location>
</feature>
<dbReference type="Pfam" id="PF00400">
    <property type="entry name" value="WD40"/>
    <property type="match status" value="5"/>
</dbReference>
<dbReference type="InParanoid" id="E1ZSS2"/>